<evidence type="ECO:0000256" key="9">
    <source>
        <dbReference type="ARBA" id="ARBA00023146"/>
    </source>
</evidence>
<organism evidence="16 17">
    <name type="scientific">Myriangium duriaei CBS 260.36</name>
    <dbReference type="NCBI Taxonomy" id="1168546"/>
    <lineage>
        <taxon>Eukaryota</taxon>
        <taxon>Fungi</taxon>
        <taxon>Dikarya</taxon>
        <taxon>Ascomycota</taxon>
        <taxon>Pezizomycotina</taxon>
        <taxon>Dothideomycetes</taxon>
        <taxon>Dothideomycetidae</taxon>
        <taxon>Myriangiales</taxon>
        <taxon>Myriangiaceae</taxon>
        <taxon>Myriangium</taxon>
    </lineage>
</organism>
<feature type="domain" description="tRNA synthetases class I (E and Q) anti-codon binding" evidence="15">
    <location>
        <begin position="595"/>
        <end position="668"/>
    </location>
</feature>
<keyword evidence="7 12" id="KW-0067">ATP-binding</keyword>
<dbReference type="Pfam" id="PF00749">
    <property type="entry name" value="tRNA-synt_1c"/>
    <property type="match status" value="1"/>
</dbReference>
<reference evidence="16" key="1">
    <citation type="journal article" date="2020" name="Stud. Mycol.">
        <title>101 Dothideomycetes genomes: a test case for predicting lifestyles and emergence of pathogens.</title>
        <authorList>
            <person name="Haridas S."/>
            <person name="Albert R."/>
            <person name="Binder M."/>
            <person name="Bloem J."/>
            <person name="Labutti K."/>
            <person name="Salamov A."/>
            <person name="Andreopoulos B."/>
            <person name="Baker S."/>
            <person name="Barry K."/>
            <person name="Bills G."/>
            <person name="Bluhm B."/>
            <person name="Cannon C."/>
            <person name="Castanera R."/>
            <person name="Culley D."/>
            <person name="Daum C."/>
            <person name="Ezra D."/>
            <person name="Gonzalez J."/>
            <person name="Henrissat B."/>
            <person name="Kuo A."/>
            <person name="Liang C."/>
            <person name="Lipzen A."/>
            <person name="Lutzoni F."/>
            <person name="Magnuson J."/>
            <person name="Mondo S."/>
            <person name="Nolan M."/>
            <person name="Ohm R."/>
            <person name="Pangilinan J."/>
            <person name="Park H.-J."/>
            <person name="Ramirez L."/>
            <person name="Alfaro M."/>
            <person name="Sun H."/>
            <person name="Tritt A."/>
            <person name="Yoshinaga Y."/>
            <person name="Zwiers L.-H."/>
            <person name="Turgeon B."/>
            <person name="Goodwin S."/>
            <person name="Spatafora J."/>
            <person name="Crous P."/>
            <person name="Grigoriev I."/>
        </authorList>
    </citation>
    <scope>NUCLEOTIDE SEQUENCE</scope>
    <source>
        <strain evidence="16">CBS 260.36</strain>
    </source>
</reference>
<dbReference type="AlphaFoldDB" id="A0A9P4IZ85"/>
<dbReference type="Gene3D" id="3.40.50.620">
    <property type="entry name" value="HUPs"/>
    <property type="match status" value="1"/>
</dbReference>
<dbReference type="GO" id="GO:0004818">
    <property type="term" value="F:glutamate-tRNA ligase activity"/>
    <property type="evidence" value="ECO:0007669"/>
    <property type="project" value="UniProtKB-EC"/>
</dbReference>
<evidence type="ECO:0000256" key="2">
    <source>
        <dbReference type="ARBA" id="ARBA00008927"/>
    </source>
</evidence>
<evidence type="ECO:0000259" key="15">
    <source>
        <dbReference type="Pfam" id="PF20974"/>
    </source>
</evidence>
<evidence type="ECO:0000256" key="7">
    <source>
        <dbReference type="ARBA" id="ARBA00022840"/>
    </source>
</evidence>
<gene>
    <name evidence="16" type="ORF">K461DRAFT_268520</name>
</gene>
<evidence type="ECO:0000256" key="8">
    <source>
        <dbReference type="ARBA" id="ARBA00022917"/>
    </source>
</evidence>
<dbReference type="InterPro" id="IPR050132">
    <property type="entry name" value="Gln/Glu-tRNA_Ligase"/>
</dbReference>
<keyword evidence="5 12" id="KW-0436">Ligase</keyword>
<evidence type="ECO:0000256" key="1">
    <source>
        <dbReference type="ARBA" id="ARBA00004496"/>
    </source>
</evidence>
<dbReference type="Pfam" id="PF20974">
    <property type="entry name" value="tRNA-synt_1c_C2"/>
    <property type="match status" value="1"/>
</dbReference>
<protein>
    <recommendedName>
        <fullName evidence="3">glutamate--tRNA ligase</fullName>
        <ecNumber evidence="3">6.1.1.17</ecNumber>
    </recommendedName>
    <alternativeName>
        <fullName evidence="10">Glutamyl-tRNA synthetase</fullName>
    </alternativeName>
</protein>
<dbReference type="PANTHER" id="PTHR43097:SF5">
    <property type="entry name" value="GLUTAMATE--TRNA LIGASE"/>
    <property type="match status" value="1"/>
</dbReference>
<dbReference type="InterPro" id="IPR000924">
    <property type="entry name" value="Glu/Gln-tRNA-synth"/>
</dbReference>
<keyword evidence="6 12" id="KW-0547">Nucleotide-binding</keyword>
<dbReference type="FunFam" id="2.40.240.10:FF:000004">
    <property type="entry name" value="Glutamyl-tRNA synthetase, cytoplasmic"/>
    <property type="match status" value="1"/>
</dbReference>
<dbReference type="GO" id="GO:0017102">
    <property type="term" value="C:methionyl glutamyl tRNA synthetase complex"/>
    <property type="evidence" value="ECO:0007669"/>
    <property type="project" value="TreeGrafter"/>
</dbReference>
<feature type="domain" description="Glutamyl/glutaminyl-tRNA synthetase class Ib catalytic" evidence="13">
    <location>
        <begin position="202"/>
        <end position="448"/>
    </location>
</feature>
<evidence type="ECO:0000256" key="3">
    <source>
        <dbReference type="ARBA" id="ARBA00012835"/>
    </source>
</evidence>
<keyword evidence="9 12" id="KW-0030">Aminoacyl-tRNA synthetase</keyword>
<keyword evidence="17" id="KW-1185">Reference proteome</keyword>
<evidence type="ECO:0000256" key="6">
    <source>
        <dbReference type="ARBA" id="ARBA00022741"/>
    </source>
</evidence>
<dbReference type="GO" id="GO:0005524">
    <property type="term" value="F:ATP binding"/>
    <property type="evidence" value="ECO:0007669"/>
    <property type="project" value="UniProtKB-KW"/>
</dbReference>
<dbReference type="InterPro" id="IPR049437">
    <property type="entry name" value="tRNA-synt_1c_C2"/>
</dbReference>
<proteinExistence type="inferred from homology"/>
<evidence type="ECO:0000259" key="14">
    <source>
        <dbReference type="Pfam" id="PF03950"/>
    </source>
</evidence>
<dbReference type="PROSITE" id="PS00178">
    <property type="entry name" value="AA_TRNA_LIGASE_I"/>
    <property type="match status" value="1"/>
</dbReference>
<dbReference type="SUPFAM" id="SSF47616">
    <property type="entry name" value="GST C-terminal domain-like"/>
    <property type="match status" value="1"/>
</dbReference>
<name>A0A9P4IZ85_9PEZI</name>
<dbReference type="EC" id="6.1.1.17" evidence="3"/>
<dbReference type="Pfam" id="PF03950">
    <property type="entry name" value="tRNA-synt_1c_C"/>
    <property type="match status" value="1"/>
</dbReference>
<evidence type="ECO:0000313" key="17">
    <source>
        <dbReference type="Proteomes" id="UP000799439"/>
    </source>
</evidence>
<dbReference type="GO" id="GO:0006424">
    <property type="term" value="P:glutamyl-tRNA aminoacylation"/>
    <property type="evidence" value="ECO:0007669"/>
    <property type="project" value="TreeGrafter"/>
</dbReference>
<dbReference type="OrthoDB" id="10250478at2759"/>
<feature type="domain" description="Glutamyl/glutaminyl-tRNA synthetase class Ib anti-codon binding" evidence="14">
    <location>
        <begin position="491"/>
        <end position="575"/>
    </location>
</feature>
<comment type="catalytic activity">
    <reaction evidence="11">
        <text>tRNA(Glu) + L-glutamate + ATP = L-glutamyl-tRNA(Glu) + AMP + diphosphate</text>
        <dbReference type="Rhea" id="RHEA:23540"/>
        <dbReference type="Rhea" id="RHEA-COMP:9663"/>
        <dbReference type="Rhea" id="RHEA-COMP:9680"/>
        <dbReference type="ChEBI" id="CHEBI:29985"/>
        <dbReference type="ChEBI" id="CHEBI:30616"/>
        <dbReference type="ChEBI" id="CHEBI:33019"/>
        <dbReference type="ChEBI" id="CHEBI:78442"/>
        <dbReference type="ChEBI" id="CHEBI:78520"/>
        <dbReference type="ChEBI" id="CHEBI:456215"/>
        <dbReference type="EC" id="6.1.1.17"/>
    </reaction>
</comment>
<dbReference type="PRINTS" id="PR00987">
    <property type="entry name" value="TRNASYNTHGLU"/>
</dbReference>
<sequence>MASLIIAVKAPAAAILPSILAVAHINNTSAATDSITIKYVNSDELGPSTASVQYLGSDDASPVEDVETLLALQLRYNGGDAHSNLQQWISKAQELRRSDFRLLQKPLSELDTHLTLRTYITGYGLTFFDLLIYATLRGNRFAAAGVSVRTNVQRWFTYVESSCPWIRQARDELNAQINRFKSNDEQSPSLATVAARASRGPIVTRFPPEPSGYLHIGHAKAALLNAMLAHDQGGTLVCRFDDTNPSKESQEFQDSILDDLAAMDIHPDRMTYSSDYFPQMFAACTSLIKAGKAYADSTPHPVMKDQRKHGIASSHRNNDPNFSLSKFQAMQSGHPSGQAWCIRARISVDDPNKALRDPVIYRCNPTPHHRTGSQCNVYPTYDFCAPFVDAVEGITLALRTTEYNDRNAQYQWLQTALGLQPVPVWEFARLSFVNTVLSKRKLAQIVASGVEGTEKGALREFIRAQGPSRNVVVMDWKGLWAVNRKHIDSVAPRHTTVRRRDVVTAFVEGIAGAEVRDKPEHGKNQELGTKKVVYSDRILLDQDDAQSFVDGEEITLMNWGNAIVKQITRDERTGLVGGLAFQLHLAGDVKITRKKITWLSTAQNLVPVKLHEFGHLITKDKLDKEDDILDYLNRESENIEDAWADCNVAELRRGDIVQFERYGYYRLDEPATGTDAATFFKIPSGKE</sequence>
<dbReference type="InterPro" id="IPR011035">
    <property type="entry name" value="Ribosomal_bL25/Gln-tRNA_synth"/>
</dbReference>
<dbReference type="InterPro" id="IPR020058">
    <property type="entry name" value="Glu/Gln-tRNA-synth_Ib_cat-dom"/>
</dbReference>
<accession>A0A9P4IZ85</accession>
<comment type="subcellular location">
    <subcellularLocation>
        <location evidence="1">Cytoplasm</location>
    </subcellularLocation>
</comment>
<evidence type="ECO:0000256" key="12">
    <source>
        <dbReference type="RuleBase" id="RU363037"/>
    </source>
</evidence>
<dbReference type="InterPro" id="IPR001412">
    <property type="entry name" value="aa-tRNA-synth_I_CS"/>
</dbReference>
<comment type="caution">
    <text evidence="16">The sequence shown here is derived from an EMBL/GenBank/DDBJ whole genome shotgun (WGS) entry which is preliminary data.</text>
</comment>
<dbReference type="PANTHER" id="PTHR43097">
    <property type="entry name" value="GLUTAMINE-TRNA LIGASE"/>
    <property type="match status" value="1"/>
</dbReference>
<dbReference type="FunFam" id="3.90.800.10:FF:000001">
    <property type="entry name" value="Glutamine--tRNA ligase"/>
    <property type="match status" value="1"/>
</dbReference>
<evidence type="ECO:0000313" key="16">
    <source>
        <dbReference type="EMBL" id="KAF2152602.1"/>
    </source>
</evidence>
<dbReference type="InterPro" id="IPR036282">
    <property type="entry name" value="Glutathione-S-Trfase_C_sf"/>
</dbReference>
<dbReference type="InterPro" id="IPR020059">
    <property type="entry name" value="Glu/Gln-tRNA-synth_Ib_codon-bd"/>
</dbReference>
<evidence type="ECO:0000256" key="4">
    <source>
        <dbReference type="ARBA" id="ARBA00022490"/>
    </source>
</evidence>
<dbReference type="SUPFAM" id="SSF50715">
    <property type="entry name" value="Ribosomal protein L25-like"/>
    <property type="match status" value="1"/>
</dbReference>
<evidence type="ECO:0000256" key="10">
    <source>
        <dbReference type="ARBA" id="ARBA00030865"/>
    </source>
</evidence>
<dbReference type="SUPFAM" id="SSF52374">
    <property type="entry name" value="Nucleotidylyl transferase"/>
    <property type="match status" value="1"/>
</dbReference>
<dbReference type="GO" id="GO:0005829">
    <property type="term" value="C:cytosol"/>
    <property type="evidence" value="ECO:0007669"/>
    <property type="project" value="TreeGrafter"/>
</dbReference>
<keyword evidence="8 12" id="KW-0648">Protein biosynthesis</keyword>
<comment type="similarity">
    <text evidence="2">Belongs to the class-I aminoacyl-tRNA synthetase family. Glutamate--tRNA ligase type 2 subfamily.</text>
</comment>
<dbReference type="Gene3D" id="2.40.240.10">
    <property type="entry name" value="Ribosomal Protein L25, Chain P"/>
    <property type="match status" value="1"/>
</dbReference>
<keyword evidence="4" id="KW-0963">Cytoplasm</keyword>
<dbReference type="InterPro" id="IPR020056">
    <property type="entry name" value="Rbsml_bL25/Gln-tRNA_synth_N"/>
</dbReference>
<evidence type="ECO:0000256" key="11">
    <source>
        <dbReference type="ARBA" id="ARBA00048351"/>
    </source>
</evidence>
<evidence type="ECO:0000256" key="5">
    <source>
        <dbReference type="ARBA" id="ARBA00022598"/>
    </source>
</evidence>
<dbReference type="Gene3D" id="1.20.1050.10">
    <property type="match status" value="1"/>
</dbReference>
<dbReference type="Proteomes" id="UP000799439">
    <property type="component" value="Unassembled WGS sequence"/>
</dbReference>
<evidence type="ECO:0000259" key="13">
    <source>
        <dbReference type="Pfam" id="PF00749"/>
    </source>
</evidence>
<dbReference type="EMBL" id="ML996086">
    <property type="protein sequence ID" value="KAF2152602.1"/>
    <property type="molecule type" value="Genomic_DNA"/>
</dbReference>
<dbReference type="InterPro" id="IPR014729">
    <property type="entry name" value="Rossmann-like_a/b/a_fold"/>
</dbReference>